<dbReference type="Pfam" id="PF09744">
    <property type="entry name" value="RH1"/>
    <property type="match status" value="1"/>
</dbReference>
<dbReference type="PROSITE" id="PS51776">
    <property type="entry name" value="RH1"/>
    <property type="match status" value="1"/>
</dbReference>
<dbReference type="GeneID" id="114655629"/>
<dbReference type="GO" id="GO:0051959">
    <property type="term" value="F:dynein light intermediate chain binding"/>
    <property type="evidence" value="ECO:0007669"/>
    <property type="project" value="TreeGrafter"/>
</dbReference>
<dbReference type="Pfam" id="PF11461">
    <property type="entry name" value="RILP"/>
    <property type="match status" value="1"/>
</dbReference>
<evidence type="ECO:0000256" key="4">
    <source>
        <dbReference type="SAM" id="Coils"/>
    </source>
</evidence>
<feature type="coiled-coil region" evidence="4">
    <location>
        <begin position="118"/>
        <end position="159"/>
    </location>
</feature>
<dbReference type="AlphaFoldDB" id="A0A8C4X870"/>
<reference evidence="8" key="3">
    <citation type="submission" date="2025-09" db="UniProtKB">
        <authorList>
            <consortium name="Ensembl"/>
        </authorList>
    </citation>
    <scope>IDENTIFICATION</scope>
</reference>
<dbReference type="GO" id="GO:0036064">
    <property type="term" value="C:ciliary basal body"/>
    <property type="evidence" value="ECO:0007669"/>
    <property type="project" value="TreeGrafter"/>
</dbReference>
<dbReference type="GO" id="GO:0031267">
    <property type="term" value="F:small GTPase binding"/>
    <property type="evidence" value="ECO:0007669"/>
    <property type="project" value="TreeGrafter"/>
</dbReference>
<keyword evidence="2" id="KW-0653">Protein transport</keyword>
<dbReference type="Gene3D" id="1.20.58.1770">
    <property type="match status" value="1"/>
</dbReference>
<evidence type="ECO:0000256" key="2">
    <source>
        <dbReference type="ARBA" id="ARBA00022927"/>
    </source>
</evidence>
<dbReference type="GO" id="GO:0046983">
    <property type="term" value="F:protein dimerization activity"/>
    <property type="evidence" value="ECO:0007669"/>
    <property type="project" value="InterPro"/>
</dbReference>
<dbReference type="PANTHER" id="PTHR21502:SF7">
    <property type="entry name" value="RAB-INTERACTING LYSOSOMAL PROTEIN"/>
    <property type="match status" value="1"/>
</dbReference>
<evidence type="ECO:0000256" key="1">
    <source>
        <dbReference type="ARBA" id="ARBA00022448"/>
    </source>
</evidence>
<dbReference type="InterPro" id="IPR051241">
    <property type="entry name" value="DZIP_RILPL"/>
</dbReference>
<dbReference type="OrthoDB" id="10069524at2759"/>
<evidence type="ECO:0000313" key="9">
    <source>
        <dbReference type="Proteomes" id="UP000694620"/>
    </source>
</evidence>
<evidence type="ECO:0000259" key="6">
    <source>
        <dbReference type="PROSITE" id="PS51776"/>
    </source>
</evidence>
<evidence type="ECO:0000259" key="7">
    <source>
        <dbReference type="PROSITE" id="PS51777"/>
    </source>
</evidence>
<dbReference type="Ensembl" id="ENSECRT00000012918.1">
    <property type="protein sequence ID" value="ENSECRP00000012701.1"/>
    <property type="gene ID" value="ENSECRG00000008476.1"/>
</dbReference>
<accession>A0A8C4X870</accession>
<dbReference type="GO" id="GO:0060271">
    <property type="term" value="P:cilium assembly"/>
    <property type="evidence" value="ECO:0007669"/>
    <property type="project" value="TreeGrafter"/>
</dbReference>
<dbReference type="GeneTree" id="ENSGT00940000161117"/>
<dbReference type="CDD" id="cd14445">
    <property type="entry name" value="RILP-like"/>
    <property type="match status" value="1"/>
</dbReference>
<reference evidence="8" key="1">
    <citation type="submission" date="2021-06" db="EMBL/GenBank/DDBJ databases">
        <authorList>
            <consortium name="Wellcome Sanger Institute Data Sharing"/>
        </authorList>
    </citation>
    <scope>NUCLEOTIDE SEQUENCE [LARGE SCALE GENOMIC DNA]</scope>
</reference>
<gene>
    <name evidence="8" type="primary">rilp</name>
</gene>
<keyword evidence="3 4" id="KW-0175">Coiled coil</keyword>
<evidence type="ECO:0000256" key="3">
    <source>
        <dbReference type="ARBA" id="ARBA00023054"/>
    </source>
</evidence>
<sequence length="439" mass="50113">MDKSFECPYWALTVDDVYDIAKSIGAEVEKLLDNYGKESVEGLVPKTVKVLELLEHFAARNRAVLEVAGAEHELLRAFGNPHAQPPPPPPRKSAAPEDEEAASASFTAATGNMSRSEIRDLELKEQKWRRKAEDLQIQLKHLREENQQLLNQVSCSLSKEDSTLQKEREIMLKLKGIVDKQRDEIRAQGQEIAIKTKEVEALQEQLDRFMKMNSDLRHKQSIAQAQVTSASETKANLEADLEERQKEIARLRKRLEEEINKQESGKMEEPRNGKNEIDLTDKMVIDLKDPNRPCFTKQEVKQILIERNELKANLFLVQEELSYYQREILNDERYPGFLMEAFRSAIKRQRKKIKAKMLGIPEEQCSSDDEQRETIFTDSGLDCTDSGSSESRIQNLFGILFRRNSGKPASPPQPSAGSWEIITPEEATNSQKTESESSK</sequence>
<dbReference type="SUPFAM" id="SSF161256">
    <property type="entry name" value="RILP dimerisation region"/>
    <property type="match status" value="1"/>
</dbReference>
<dbReference type="PROSITE" id="PS51777">
    <property type="entry name" value="RH2"/>
    <property type="match status" value="1"/>
</dbReference>
<evidence type="ECO:0000256" key="5">
    <source>
        <dbReference type="SAM" id="MobiDB-lite"/>
    </source>
</evidence>
<dbReference type="GO" id="GO:0005737">
    <property type="term" value="C:cytoplasm"/>
    <property type="evidence" value="ECO:0007669"/>
    <property type="project" value="TreeGrafter"/>
</dbReference>
<dbReference type="InterPro" id="IPR021563">
    <property type="entry name" value="RILP_dimer"/>
</dbReference>
<dbReference type="Proteomes" id="UP000694620">
    <property type="component" value="Chromosome 8"/>
</dbReference>
<dbReference type="PANTHER" id="PTHR21502">
    <property type="entry name" value="ZINC FINGER PROTEIN DZIP1"/>
    <property type="match status" value="1"/>
</dbReference>
<feature type="domain" description="RH1" evidence="6">
    <location>
        <begin position="1"/>
        <end position="92"/>
    </location>
</feature>
<name>A0A8C4X870_ERPCA</name>
<dbReference type="InterPro" id="IPR034743">
    <property type="entry name" value="RH1"/>
</dbReference>
<organism evidence="8 9">
    <name type="scientific">Erpetoichthys calabaricus</name>
    <name type="common">Rope fish</name>
    <name type="synonym">Calamoichthys calabaricus</name>
    <dbReference type="NCBI Taxonomy" id="27687"/>
    <lineage>
        <taxon>Eukaryota</taxon>
        <taxon>Metazoa</taxon>
        <taxon>Chordata</taxon>
        <taxon>Craniata</taxon>
        <taxon>Vertebrata</taxon>
        <taxon>Euteleostomi</taxon>
        <taxon>Actinopterygii</taxon>
        <taxon>Polypteriformes</taxon>
        <taxon>Polypteridae</taxon>
        <taxon>Erpetoichthys</taxon>
    </lineage>
</organism>
<keyword evidence="1" id="KW-0813">Transport</keyword>
<dbReference type="InterPro" id="IPR034744">
    <property type="entry name" value="RH2"/>
</dbReference>
<keyword evidence="9" id="KW-1185">Reference proteome</keyword>
<reference evidence="8" key="2">
    <citation type="submission" date="2025-08" db="UniProtKB">
        <authorList>
            <consortium name="Ensembl"/>
        </authorList>
    </citation>
    <scope>IDENTIFICATION</scope>
</reference>
<feature type="domain" description="RH2" evidence="7">
    <location>
        <begin position="292"/>
        <end position="368"/>
    </location>
</feature>
<feature type="region of interest" description="Disordered" evidence="5">
    <location>
        <begin position="403"/>
        <end position="439"/>
    </location>
</feature>
<feature type="coiled-coil region" evidence="4">
    <location>
        <begin position="185"/>
        <end position="261"/>
    </location>
</feature>
<dbReference type="GO" id="GO:0015031">
    <property type="term" value="P:protein transport"/>
    <property type="evidence" value="ECO:0007669"/>
    <property type="project" value="UniProtKB-KW"/>
</dbReference>
<dbReference type="RefSeq" id="XP_028662586.1">
    <property type="nucleotide sequence ID" value="XM_028806753.2"/>
</dbReference>
<proteinExistence type="predicted"/>
<feature type="region of interest" description="Disordered" evidence="5">
    <location>
        <begin position="78"/>
        <end position="111"/>
    </location>
</feature>
<dbReference type="Gene3D" id="6.10.230.10">
    <property type="match status" value="1"/>
</dbReference>
<protein>
    <submittedName>
        <fullName evidence="8">Rab interacting lysosomal protein</fullName>
    </submittedName>
</protein>
<evidence type="ECO:0000313" key="8">
    <source>
        <dbReference type="Ensembl" id="ENSECRP00000012701.1"/>
    </source>
</evidence>